<dbReference type="OrthoDB" id="166040at2"/>
<dbReference type="STRING" id="1329250.WOSG25_160020"/>
<keyword evidence="8" id="KW-1185">Reference proteome</keyword>
<dbReference type="GO" id="GO:0000976">
    <property type="term" value="F:transcription cis-regulatory region binding"/>
    <property type="evidence" value="ECO:0007669"/>
    <property type="project" value="TreeGrafter"/>
</dbReference>
<dbReference type="RefSeq" id="WP_082816218.1">
    <property type="nucleotide sequence ID" value="NZ_DF820499.1"/>
</dbReference>
<dbReference type="GO" id="GO:0045892">
    <property type="term" value="P:negative regulation of DNA-templated transcription"/>
    <property type="evidence" value="ECO:0007669"/>
    <property type="project" value="InterPro"/>
</dbReference>
<dbReference type="Pfam" id="PF02909">
    <property type="entry name" value="TetR_C_1"/>
    <property type="match status" value="1"/>
</dbReference>
<dbReference type="Gene3D" id="1.10.357.10">
    <property type="entry name" value="Tetracycline Repressor, domain 2"/>
    <property type="match status" value="1"/>
</dbReference>
<dbReference type="PANTHER" id="PTHR30055:SF151">
    <property type="entry name" value="TRANSCRIPTIONAL REGULATORY PROTEIN"/>
    <property type="match status" value="1"/>
</dbReference>
<evidence type="ECO:0000256" key="5">
    <source>
        <dbReference type="PROSITE-ProRule" id="PRU00335"/>
    </source>
</evidence>
<dbReference type="InterPro" id="IPR036271">
    <property type="entry name" value="Tet_transcr_reg_TetR-rel_C_sf"/>
</dbReference>
<dbReference type="Gene3D" id="1.10.10.60">
    <property type="entry name" value="Homeodomain-like"/>
    <property type="match status" value="1"/>
</dbReference>
<dbReference type="PRINTS" id="PR00400">
    <property type="entry name" value="TETREPRESSOR"/>
</dbReference>
<dbReference type="Pfam" id="PF00440">
    <property type="entry name" value="TetR_N"/>
    <property type="match status" value="1"/>
</dbReference>
<dbReference type="InterPro" id="IPR004111">
    <property type="entry name" value="Repressor_TetR_C"/>
</dbReference>
<evidence type="ECO:0000313" key="8">
    <source>
        <dbReference type="Proteomes" id="UP000030643"/>
    </source>
</evidence>
<dbReference type="InterPro" id="IPR001647">
    <property type="entry name" value="HTH_TetR"/>
</dbReference>
<evidence type="ECO:0000256" key="3">
    <source>
        <dbReference type="ARBA" id="ARBA00023125"/>
    </source>
</evidence>
<dbReference type="AlphaFoldDB" id="A0A069CWR4"/>
<keyword evidence="3 5" id="KW-0238">DNA-binding</keyword>
<name>A0A069CWR4_WEIOS</name>
<feature type="domain" description="HTH tetR-type" evidence="6">
    <location>
        <begin position="7"/>
        <end position="67"/>
    </location>
</feature>
<evidence type="ECO:0000256" key="4">
    <source>
        <dbReference type="ARBA" id="ARBA00023163"/>
    </source>
</evidence>
<dbReference type="eggNOG" id="COG1309">
    <property type="taxonomic scope" value="Bacteria"/>
</dbReference>
<dbReference type="PANTHER" id="PTHR30055">
    <property type="entry name" value="HTH-TYPE TRANSCRIPTIONAL REGULATOR RUTR"/>
    <property type="match status" value="1"/>
</dbReference>
<feature type="DNA-binding region" description="H-T-H motif" evidence="5">
    <location>
        <begin position="30"/>
        <end position="49"/>
    </location>
</feature>
<evidence type="ECO:0000256" key="1">
    <source>
        <dbReference type="ARBA" id="ARBA00022491"/>
    </source>
</evidence>
<keyword evidence="4" id="KW-0804">Transcription</keyword>
<dbReference type="GO" id="GO:0003700">
    <property type="term" value="F:DNA-binding transcription factor activity"/>
    <property type="evidence" value="ECO:0007669"/>
    <property type="project" value="TreeGrafter"/>
</dbReference>
<protein>
    <recommendedName>
        <fullName evidence="6">HTH tetR-type domain-containing protein</fullName>
    </recommendedName>
</protein>
<keyword evidence="1" id="KW-0678">Repressor</keyword>
<organism evidence="7 8">
    <name type="scientific">Weissella oryzae (strain DSM 25784 / JCM 18191 / LMG 30913 / SG25)</name>
    <dbReference type="NCBI Taxonomy" id="1329250"/>
    <lineage>
        <taxon>Bacteria</taxon>
        <taxon>Bacillati</taxon>
        <taxon>Bacillota</taxon>
        <taxon>Bacilli</taxon>
        <taxon>Lactobacillales</taxon>
        <taxon>Lactobacillaceae</taxon>
        <taxon>Weissella</taxon>
    </lineage>
</organism>
<dbReference type="InterPro" id="IPR050109">
    <property type="entry name" value="HTH-type_TetR-like_transc_reg"/>
</dbReference>
<reference evidence="8" key="1">
    <citation type="journal article" date="2014" name="Genome Announc.">
        <title>Draft genome sequence of Weissella oryzae SG25T, isolated from fermented rice grains.</title>
        <authorList>
            <person name="Tanizawa Y."/>
            <person name="Fujisawa T."/>
            <person name="Mochizuki T."/>
            <person name="Kaminuma E."/>
            <person name="Suzuki Y."/>
            <person name="Nakamura Y."/>
            <person name="Tohno M."/>
        </authorList>
    </citation>
    <scope>NUCLEOTIDE SEQUENCE [LARGE SCALE GENOMIC DNA]</scope>
    <source>
        <strain evidence="8">DSM 25784 / JCM 18191 / LMG 30913 / SG25</strain>
    </source>
</reference>
<dbReference type="GO" id="GO:0046677">
    <property type="term" value="P:response to antibiotic"/>
    <property type="evidence" value="ECO:0007669"/>
    <property type="project" value="InterPro"/>
</dbReference>
<evidence type="ECO:0000256" key="2">
    <source>
        <dbReference type="ARBA" id="ARBA00023015"/>
    </source>
</evidence>
<proteinExistence type="predicted"/>
<sequence>MINIDTKISKKLIIEAAWGILENDGLDSLSMRNIANELGIKAATLYWYFPNKLALMTALSDAVTATVISKFTYSNDWQIDLLNNGLTFSRELREKPYSADLIVSMPPNSEKYLMLMDRLLQIIDHLALSDLEKFYSISIFQDQILSFERDFLLQQNTVRSREHSISNIPDIPVLSRIFNQGLFRHFGQESMLAWNLKMIIAGIDQATKK</sequence>
<dbReference type="SUPFAM" id="SSF46689">
    <property type="entry name" value="Homeodomain-like"/>
    <property type="match status" value="1"/>
</dbReference>
<dbReference type="EMBL" id="DF820499">
    <property type="protein sequence ID" value="GAK31787.1"/>
    <property type="molecule type" value="Genomic_DNA"/>
</dbReference>
<dbReference type="PROSITE" id="PS50977">
    <property type="entry name" value="HTH_TETR_2"/>
    <property type="match status" value="1"/>
</dbReference>
<evidence type="ECO:0000259" key="6">
    <source>
        <dbReference type="PROSITE" id="PS50977"/>
    </source>
</evidence>
<dbReference type="PRINTS" id="PR00455">
    <property type="entry name" value="HTHTETR"/>
</dbReference>
<keyword evidence="2" id="KW-0805">Transcription regulation</keyword>
<evidence type="ECO:0000313" key="7">
    <source>
        <dbReference type="EMBL" id="GAK31787.1"/>
    </source>
</evidence>
<accession>A0A069CWR4</accession>
<dbReference type="SUPFAM" id="SSF48498">
    <property type="entry name" value="Tetracyclin repressor-like, C-terminal domain"/>
    <property type="match status" value="1"/>
</dbReference>
<gene>
    <name evidence="7" type="ORF">WOSG25_160020</name>
</gene>
<dbReference type="InterPro" id="IPR003012">
    <property type="entry name" value="Tet_transcr_reg_TetR"/>
</dbReference>
<dbReference type="Proteomes" id="UP000030643">
    <property type="component" value="Unassembled WGS sequence"/>
</dbReference>
<dbReference type="InterPro" id="IPR009057">
    <property type="entry name" value="Homeodomain-like_sf"/>
</dbReference>